<name>A0ABQ5TKD6_9BACI</name>
<protein>
    <submittedName>
        <fullName evidence="1">Uncharacterized protein</fullName>
    </submittedName>
</protein>
<comment type="caution">
    <text evidence="1">The sequence shown here is derived from an EMBL/GenBank/DDBJ whole genome shotgun (WGS) entry which is preliminary data.</text>
</comment>
<evidence type="ECO:0000313" key="1">
    <source>
        <dbReference type="EMBL" id="GLO66149.1"/>
    </source>
</evidence>
<dbReference type="EMBL" id="BSKO01000001">
    <property type="protein sequence ID" value="GLO66149.1"/>
    <property type="molecule type" value="Genomic_DNA"/>
</dbReference>
<sequence>MTQIGGKFIGSPSLLLSEENQQVVPEKTVFYKFSFLNDEDVHVKINNSHPIFIRAGQGFSMNEVDAYINSFVIVDAGISFNWIGGTK</sequence>
<proteinExistence type="predicted"/>
<accession>A0ABQ5TKD6</accession>
<organism evidence="1 2">
    <name type="scientific">Oceanobacillus kimchii</name>
    <dbReference type="NCBI Taxonomy" id="746691"/>
    <lineage>
        <taxon>Bacteria</taxon>
        <taxon>Bacillati</taxon>
        <taxon>Bacillota</taxon>
        <taxon>Bacilli</taxon>
        <taxon>Bacillales</taxon>
        <taxon>Bacillaceae</taxon>
        <taxon>Oceanobacillus</taxon>
    </lineage>
</organism>
<dbReference type="RefSeq" id="WP_317958031.1">
    <property type="nucleotide sequence ID" value="NZ_BSKO01000001.1"/>
</dbReference>
<gene>
    <name evidence="1" type="ORF">MACH08_19330</name>
</gene>
<keyword evidence="2" id="KW-1185">Reference proteome</keyword>
<dbReference type="Proteomes" id="UP001275436">
    <property type="component" value="Unassembled WGS sequence"/>
</dbReference>
<evidence type="ECO:0000313" key="2">
    <source>
        <dbReference type="Proteomes" id="UP001275436"/>
    </source>
</evidence>
<reference evidence="1 2" key="1">
    <citation type="submission" date="2023-02" db="EMBL/GenBank/DDBJ databases">
        <title>Oceanobacillus kimchii IFOP_LL358 isolated form Alexandrium catenella lab strain.</title>
        <authorList>
            <person name="Gajardo G."/>
            <person name="Ueki S."/>
            <person name="Maruyama F."/>
        </authorList>
    </citation>
    <scope>NUCLEOTIDE SEQUENCE [LARGE SCALE GENOMIC DNA]</scope>
    <source>
        <strain evidence="1 2">IFOP_LL358</strain>
    </source>
</reference>